<dbReference type="InterPro" id="IPR008928">
    <property type="entry name" value="6-hairpin_glycosidase_sf"/>
</dbReference>
<proteinExistence type="predicted"/>
<keyword evidence="3" id="KW-1185">Reference proteome</keyword>
<accession>A0A917QGT0</accession>
<gene>
    <name evidence="2" type="ORF">GCM10011322_39190</name>
</gene>
<evidence type="ECO:0000313" key="3">
    <source>
        <dbReference type="Proteomes" id="UP000600449"/>
    </source>
</evidence>
<dbReference type="RefSeq" id="WP_188914951.1">
    <property type="nucleotide sequence ID" value="NZ_BMMF01000013.1"/>
</dbReference>
<reference evidence="2 3" key="1">
    <citation type="journal article" date="2014" name="Int. J. Syst. Evol. Microbiol.">
        <title>Complete genome sequence of Corynebacterium casei LMG S-19264T (=DSM 44701T), isolated from a smear-ripened cheese.</title>
        <authorList>
            <consortium name="US DOE Joint Genome Institute (JGI-PGF)"/>
            <person name="Walter F."/>
            <person name="Albersmeier A."/>
            <person name="Kalinowski J."/>
            <person name="Ruckert C."/>
        </authorList>
    </citation>
    <scope>NUCLEOTIDE SEQUENCE [LARGE SCALE GENOMIC DNA]</scope>
    <source>
        <strain evidence="2 3">CGMCC 1.9161</strain>
    </source>
</reference>
<evidence type="ECO:0000259" key="1">
    <source>
        <dbReference type="Pfam" id="PF00723"/>
    </source>
</evidence>
<evidence type="ECO:0000313" key="2">
    <source>
        <dbReference type="EMBL" id="GGK48377.1"/>
    </source>
</evidence>
<dbReference type="PANTHER" id="PTHR31616">
    <property type="entry name" value="TREHALASE"/>
    <property type="match status" value="1"/>
</dbReference>
<dbReference type="InterPro" id="IPR012341">
    <property type="entry name" value="6hp_glycosidase-like_sf"/>
</dbReference>
<comment type="caution">
    <text evidence="2">The sequence shown here is derived from an EMBL/GenBank/DDBJ whole genome shotgun (WGS) entry which is preliminary data.</text>
</comment>
<dbReference type="GO" id="GO:0005975">
    <property type="term" value="P:carbohydrate metabolic process"/>
    <property type="evidence" value="ECO:0007669"/>
    <property type="project" value="InterPro"/>
</dbReference>
<dbReference type="Proteomes" id="UP000600449">
    <property type="component" value="Unassembled WGS sequence"/>
</dbReference>
<dbReference type="InterPro" id="IPR011613">
    <property type="entry name" value="GH15-like"/>
</dbReference>
<dbReference type="Pfam" id="PF00723">
    <property type="entry name" value="Glyco_hydro_15"/>
    <property type="match status" value="1"/>
</dbReference>
<dbReference type="GO" id="GO:0004553">
    <property type="term" value="F:hydrolase activity, hydrolyzing O-glycosyl compounds"/>
    <property type="evidence" value="ECO:0007669"/>
    <property type="project" value="TreeGrafter"/>
</dbReference>
<name>A0A917QGT0_9HYPH</name>
<dbReference type="EMBL" id="BMMF01000013">
    <property type="protein sequence ID" value="GGK48377.1"/>
    <property type="molecule type" value="Genomic_DNA"/>
</dbReference>
<sequence>MPPESRPVEPPPYVQPPIEDYAIIGDCHGAALVSRAGAIDWLALLRFDDDPTFFRLLDGGERGDLGGGAWEILPDGVKEVHRAYLDRTNVLHTTFVCETGVLEVTDFMPVGRTREAAVHDYVDLNAPGWLVRRLACTKGRVAVTSRFSPRGPGFSKEALNMVVEDGRIALRGGLMLWCGGEIEMREGTALVRHEIAEGESVPTVLTHVMPLFDPRERVEELVAVTCAFWREWAAYTRYRGPYAEQVVRSALALKCLTYAPTGALVAAATTSLPEELGGSRNWDYRFSWLRDSCFALFSLSALGYSGEAARFSEFLTRRCLREGSTMRIVYGIDGQPFLPEVTRGDLAGYRGAGPVRTGNEAAEQRQLDVFGEVLDWADLRHALGADLGPDEKALMASIADHVCLTWELPDQGLWEMRSGPQDFVQGKAMAWVTLDRAAKLLGDRPLWAENRDLILDAIREKGTAGDPPYLTQSFGNEAVDAALLQVPLLGLPLDPALFEETVRRIEADLKVGDLVFRYKGEDGLTGGEGAFMITSFWLVEAYLTVGRGDEARALFESLLARANDVGLYAEEIDPKTGGFLGNFPQAFTHLSLISSAALLHLYEIGGAEAIRGTNADRARSLVGATQGVKALLYALARNRSVKLFSSKASVLALG</sequence>
<organism evidence="2 3">
    <name type="scientific">Salinarimonas ramus</name>
    <dbReference type="NCBI Taxonomy" id="690164"/>
    <lineage>
        <taxon>Bacteria</taxon>
        <taxon>Pseudomonadati</taxon>
        <taxon>Pseudomonadota</taxon>
        <taxon>Alphaproteobacteria</taxon>
        <taxon>Hyphomicrobiales</taxon>
        <taxon>Salinarimonadaceae</taxon>
        <taxon>Salinarimonas</taxon>
    </lineage>
</organism>
<feature type="domain" description="GH15-like" evidence="1">
    <location>
        <begin position="241"/>
        <end position="595"/>
    </location>
</feature>
<dbReference type="AlphaFoldDB" id="A0A917QGT0"/>
<dbReference type="PANTHER" id="PTHR31616:SF0">
    <property type="entry name" value="GLUCAN 1,4-ALPHA-GLUCOSIDASE"/>
    <property type="match status" value="1"/>
</dbReference>
<protein>
    <submittedName>
        <fullName evidence="2">Glucoamylase</fullName>
    </submittedName>
</protein>
<dbReference type="SUPFAM" id="SSF48208">
    <property type="entry name" value="Six-hairpin glycosidases"/>
    <property type="match status" value="1"/>
</dbReference>
<dbReference type="Gene3D" id="1.50.10.10">
    <property type="match status" value="1"/>
</dbReference>